<dbReference type="EMBL" id="IACF01001465">
    <property type="protein sequence ID" value="LAB67164.1"/>
    <property type="molecule type" value="mRNA"/>
</dbReference>
<feature type="compositionally biased region" description="Acidic residues" evidence="8">
    <location>
        <begin position="137"/>
        <end position="155"/>
    </location>
</feature>
<sequence>MLLTGLPPPDEGIHHTEINTSCFVNQRDFGKGVLYVAQSRLCWFKTDSDTSFSFDYPHIAVHAVCRDLSRFPRPHLFVMIDMELFPEDREESDDEDENLDPEDKCTAVRFAPDEPDHLDDIYRAISNCQILHPDPEQLSDNEPPEDEEEYGDYDTQEPPPGPLPRVQYEQQQHYEEDMLNGLGDNVISNGHGPADEDEAMDHDQFEDC</sequence>
<evidence type="ECO:0000256" key="8">
    <source>
        <dbReference type="SAM" id="MobiDB-lite"/>
    </source>
</evidence>
<feature type="region of interest" description="Disordered" evidence="8">
    <location>
        <begin position="132"/>
        <end position="208"/>
    </location>
</feature>
<protein>
    <recommendedName>
        <fullName evidence="4">Methylosome subunit pICln</fullName>
    </recommendedName>
</protein>
<evidence type="ECO:0000256" key="4">
    <source>
        <dbReference type="ARBA" id="ARBA00015653"/>
    </source>
</evidence>
<proteinExistence type="evidence at transcript level"/>
<dbReference type="PANTHER" id="PTHR21399">
    <property type="entry name" value="CHLORIDE CONDUCTANCE REGULATORY PROTEIN ICLN"/>
    <property type="match status" value="1"/>
</dbReference>
<dbReference type="GO" id="GO:0005886">
    <property type="term" value="C:plasma membrane"/>
    <property type="evidence" value="ECO:0007669"/>
    <property type="project" value="InterPro"/>
</dbReference>
<evidence type="ECO:0000256" key="5">
    <source>
        <dbReference type="ARBA" id="ARBA00022490"/>
    </source>
</evidence>
<evidence type="ECO:0000256" key="7">
    <source>
        <dbReference type="ARBA" id="ARBA00045890"/>
    </source>
</evidence>
<feature type="compositionally biased region" description="Basic and acidic residues" evidence="8">
    <location>
        <begin position="101"/>
        <end position="112"/>
    </location>
</feature>
<dbReference type="GO" id="GO:0005681">
    <property type="term" value="C:spliceosomal complex"/>
    <property type="evidence" value="ECO:0007669"/>
    <property type="project" value="TreeGrafter"/>
</dbReference>
<evidence type="ECO:0000313" key="10">
    <source>
        <dbReference type="EMBL" id="LAC20923.1"/>
    </source>
</evidence>
<dbReference type="Pfam" id="PF03517">
    <property type="entry name" value="Voldacs"/>
    <property type="match status" value="1"/>
</dbReference>
<evidence type="ECO:0000256" key="1">
    <source>
        <dbReference type="ARBA" id="ARBA00004123"/>
    </source>
</evidence>
<feature type="compositionally biased region" description="Acidic residues" evidence="8">
    <location>
        <begin position="87"/>
        <end position="100"/>
    </location>
</feature>
<dbReference type="AlphaFoldDB" id="A0A2P2HZF7"/>
<dbReference type="InterPro" id="IPR011993">
    <property type="entry name" value="PH-like_dom_sf"/>
</dbReference>
<dbReference type="EMBL" id="IACT01001580">
    <property type="protein sequence ID" value="LAC20923.1"/>
    <property type="molecule type" value="mRNA"/>
</dbReference>
<dbReference type="PRINTS" id="PR01348">
    <property type="entry name" value="ICLNCHANNEL"/>
</dbReference>
<comment type="similarity">
    <text evidence="3">Belongs to the pICln (TC 1.A.47) family.</text>
</comment>
<evidence type="ECO:0000256" key="3">
    <source>
        <dbReference type="ARBA" id="ARBA00007054"/>
    </source>
</evidence>
<keyword evidence="6" id="KW-0539">Nucleus</keyword>
<feature type="region of interest" description="Disordered" evidence="8">
    <location>
        <begin position="87"/>
        <end position="112"/>
    </location>
</feature>
<name>A0A2P2HZF7_9CRUS</name>
<evidence type="ECO:0000256" key="6">
    <source>
        <dbReference type="ARBA" id="ARBA00023242"/>
    </source>
</evidence>
<dbReference type="GO" id="GO:0034709">
    <property type="term" value="C:methylosome"/>
    <property type="evidence" value="ECO:0007669"/>
    <property type="project" value="InterPro"/>
</dbReference>
<accession>A0A2P2HZF7</accession>
<dbReference type="GO" id="GO:0000387">
    <property type="term" value="P:spliceosomal snRNP assembly"/>
    <property type="evidence" value="ECO:0007669"/>
    <property type="project" value="InterPro"/>
</dbReference>
<evidence type="ECO:0000256" key="2">
    <source>
        <dbReference type="ARBA" id="ARBA00004496"/>
    </source>
</evidence>
<dbReference type="GO" id="GO:0006884">
    <property type="term" value="P:cell volume homeostasis"/>
    <property type="evidence" value="ECO:0007669"/>
    <property type="project" value="InterPro"/>
</dbReference>
<dbReference type="GO" id="GO:0005829">
    <property type="term" value="C:cytosol"/>
    <property type="evidence" value="ECO:0007669"/>
    <property type="project" value="InterPro"/>
</dbReference>
<reference evidence="9" key="2">
    <citation type="journal article" date="2018" name="Biosci. Biotechnol. Biochem.">
        <title>Polysaccharide hydrolase of the hadal zone amphipods Hirondellea gigas.</title>
        <authorList>
            <person name="Kobayashi H."/>
            <person name="Nagahama T."/>
            <person name="Arai W."/>
            <person name="Sasagawa Y."/>
            <person name="Umeda M."/>
            <person name="Hayashi T."/>
            <person name="Nikaido I."/>
            <person name="Watanabe H."/>
            <person name="Oguri K."/>
            <person name="Kitazato H."/>
            <person name="Fujioka K."/>
            <person name="Kido Y."/>
            <person name="Takami H."/>
        </authorList>
    </citation>
    <scope>NUCLEOTIDE SEQUENCE</scope>
    <source>
        <tissue evidence="9">Whole body</tissue>
    </source>
</reference>
<reference evidence="10" key="1">
    <citation type="submission" date="2017-11" db="EMBL/GenBank/DDBJ databases">
        <title>The sensing device of the deep-sea amphipod.</title>
        <authorList>
            <person name="Kobayashi H."/>
            <person name="Nagahama T."/>
            <person name="Arai W."/>
            <person name="Sasagawa Y."/>
            <person name="Umeda M."/>
            <person name="Hayashi T."/>
            <person name="Nikaido I."/>
            <person name="Watanabe H."/>
            <person name="Oguri K."/>
            <person name="Kitazato H."/>
            <person name="Fujioka K."/>
            <person name="Kido Y."/>
            <person name="Takami H."/>
        </authorList>
    </citation>
    <scope>NUCLEOTIDE SEQUENCE</scope>
    <source>
        <tissue evidence="10">Whole body</tissue>
    </source>
</reference>
<dbReference type="Gene3D" id="2.30.29.30">
    <property type="entry name" value="Pleckstrin-homology domain (PH domain)/Phosphotyrosine-binding domain (PTB)"/>
    <property type="match status" value="1"/>
</dbReference>
<dbReference type="PANTHER" id="PTHR21399:SF0">
    <property type="entry name" value="METHYLOSOME SUBUNIT PICLN"/>
    <property type="match status" value="1"/>
</dbReference>
<dbReference type="GO" id="GO:0006821">
    <property type="term" value="P:chloride transport"/>
    <property type="evidence" value="ECO:0007669"/>
    <property type="project" value="InterPro"/>
</dbReference>
<comment type="function">
    <text evidence="7">Involved in both the assembly of spliceosomal snRNPs and the methylation of Sm proteins. Chaperone that regulates the assembly of spliceosomal U1, U2, U4 and U5 small nuclear ribonucleoproteins (snRNPs), the building blocks of the spliceosome, and thereby plays an important role in the splicing of cellular pre-mRNAs. Most spliceosomal snRNPs contain a common set of Sm proteins SNRPB, SNRPD1, SNRPD2, SNRPD3, SNRPE, SNRPF and SNRPG that assemble in a heptameric protein ring on the Sm site of the small nuclear RNA to form the core snRNP (Sm core). In the cytosol, the Sm proteins SNRPD1, SNRPD2, SNRPE, SNRPF and SNRPG are trapped in an inactive 6S pICln-Sm complex by the chaperone CLNS1A that controls the assembly of the core snRNP. Dissociation by the SMN complex of CLNS1A from the trapped Sm proteins and their transfer to an SMN-Sm complex triggers the assembly of core snRNPs and their transport to the nucleus.</text>
</comment>
<organism evidence="9">
    <name type="scientific">Hirondellea gigas</name>
    <dbReference type="NCBI Taxonomy" id="1518452"/>
    <lineage>
        <taxon>Eukaryota</taxon>
        <taxon>Metazoa</taxon>
        <taxon>Ecdysozoa</taxon>
        <taxon>Arthropoda</taxon>
        <taxon>Crustacea</taxon>
        <taxon>Multicrustacea</taxon>
        <taxon>Malacostraca</taxon>
        <taxon>Eumalacostraca</taxon>
        <taxon>Peracarida</taxon>
        <taxon>Amphipoda</taxon>
        <taxon>Amphilochidea</taxon>
        <taxon>Lysianassida</taxon>
        <taxon>Lysianassidira</taxon>
        <taxon>Lysianassoidea</taxon>
        <taxon>Lysianassidae</taxon>
        <taxon>Hirondellea</taxon>
    </lineage>
</organism>
<dbReference type="GO" id="GO:0045292">
    <property type="term" value="P:mRNA cis splicing, via spliceosome"/>
    <property type="evidence" value="ECO:0007669"/>
    <property type="project" value="TreeGrafter"/>
</dbReference>
<dbReference type="GO" id="GO:0034715">
    <property type="term" value="C:pICln-Sm protein complex"/>
    <property type="evidence" value="ECO:0007669"/>
    <property type="project" value="InterPro"/>
</dbReference>
<comment type="subcellular location">
    <subcellularLocation>
        <location evidence="2">Cytoplasm</location>
    </subcellularLocation>
    <subcellularLocation>
        <location evidence="1">Nucleus</location>
    </subcellularLocation>
</comment>
<dbReference type="InterPro" id="IPR039924">
    <property type="entry name" value="ICln/Lot5/Saf5"/>
</dbReference>
<keyword evidence="5" id="KW-0963">Cytoplasm</keyword>
<dbReference type="InterPro" id="IPR003521">
    <property type="entry name" value="ICln"/>
</dbReference>
<evidence type="ECO:0000313" key="9">
    <source>
        <dbReference type="EMBL" id="LAB67164.1"/>
    </source>
</evidence>